<dbReference type="GO" id="GO:0009307">
    <property type="term" value="P:DNA restriction-modification system"/>
    <property type="evidence" value="ECO:0007669"/>
    <property type="project" value="InterPro"/>
</dbReference>
<evidence type="ECO:0000256" key="2">
    <source>
        <dbReference type="ARBA" id="ARBA00011900"/>
    </source>
</evidence>
<reference evidence="9 10" key="1">
    <citation type="submission" date="2020-08" db="EMBL/GenBank/DDBJ databases">
        <title>Genomic Encyclopedia of Type Strains, Phase IV (KMG-IV): sequencing the most valuable type-strain genomes for metagenomic binning, comparative biology and taxonomic classification.</title>
        <authorList>
            <person name="Goeker M."/>
        </authorList>
    </citation>
    <scope>NUCLEOTIDE SEQUENCE [LARGE SCALE GENOMIC DNA]</scope>
    <source>
        <strain evidence="9 10">DSM 103725</strain>
    </source>
</reference>
<sequence length="271" mass="30671">MNSAVKPILKWPGGKRWFANKYLDLMQVDADRYVEPFVGSGALFFALNPEDALLSDANANLIEMYEAIQSEWKNVWTKLRAHARNHSDDYYYRVRSSKPTSKAGRAAQFIYLNRTCFNGIYRVNRKGEFNVPRGSKDTVLFDDDDFEAVAESLSSAKLFTSDFESIIDLCGQGDLIYADPPYTANHNNNGFLKYNEKLFSWSDQIRLAKCLEKAGERGALFVVSNADHFSVRELYEEIGFIETVGRSSILAADSTKRCLTTEIVVKNFSVG</sequence>
<keyword evidence="4 8" id="KW-0808">Transferase</keyword>
<dbReference type="InterPro" id="IPR002052">
    <property type="entry name" value="DNA_methylase_N6_adenine_CS"/>
</dbReference>
<dbReference type="Gene3D" id="3.40.50.150">
    <property type="entry name" value="Vaccinia Virus protein VP39"/>
    <property type="match status" value="1"/>
</dbReference>
<evidence type="ECO:0000256" key="6">
    <source>
        <dbReference type="ARBA" id="ARBA00047942"/>
    </source>
</evidence>
<evidence type="ECO:0000256" key="5">
    <source>
        <dbReference type="ARBA" id="ARBA00022691"/>
    </source>
</evidence>
<dbReference type="Pfam" id="PF02086">
    <property type="entry name" value="MethyltransfD12"/>
    <property type="match status" value="1"/>
</dbReference>
<dbReference type="Proteomes" id="UP000541810">
    <property type="component" value="Unassembled WGS sequence"/>
</dbReference>
<dbReference type="RefSeq" id="WP_184677478.1">
    <property type="nucleotide sequence ID" value="NZ_JACHGY010000001.1"/>
</dbReference>
<dbReference type="AlphaFoldDB" id="A0A7X0H5Z0"/>
<feature type="binding site" evidence="7">
    <location>
        <position position="56"/>
    </location>
    <ligand>
        <name>S-adenosyl-L-methionine</name>
        <dbReference type="ChEBI" id="CHEBI:59789"/>
    </ligand>
</feature>
<evidence type="ECO:0000256" key="3">
    <source>
        <dbReference type="ARBA" id="ARBA00022603"/>
    </source>
</evidence>
<keyword evidence="3 8" id="KW-0489">Methyltransferase</keyword>
<dbReference type="SUPFAM" id="SSF53335">
    <property type="entry name" value="S-adenosyl-L-methionine-dependent methyltransferases"/>
    <property type="match status" value="1"/>
</dbReference>
<evidence type="ECO:0000256" key="7">
    <source>
        <dbReference type="PIRSR" id="PIRSR000398-1"/>
    </source>
</evidence>
<dbReference type="GO" id="GO:0043565">
    <property type="term" value="F:sequence-specific DNA binding"/>
    <property type="evidence" value="ECO:0007669"/>
    <property type="project" value="TreeGrafter"/>
</dbReference>
<dbReference type="EC" id="2.1.1.72" evidence="2 8"/>
<comment type="similarity">
    <text evidence="1 8">Belongs to the N(4)/N(6)-methyltransferase family.</text>
</comment>
<name>A0A7X0H5Z0_9BACT</name>
<gene>
    <name evidence="9" type="ORF">HNQ40_001732</name>
</gene>
<feature type="binding site" evidence="7">
    <location>
        <position position="15"/>
    </location>
    <ligand>
        <name>S-adenosyl-L-methionine</name>
        <dbReference type="ChEBI" id="CHEBI:59789"/>
    </ligand>
</feature>
<dbReference type="Gene3D" id="1.10.1020.10">
    <property type="entry name" value="Adenine-specific Methyltransferase, Domain 2"/>
    <property type="match status" value="1"/>
</dbReference>
<dbReference type="PROSITE" id="PS00092">
    <property type="entry name" value="N6_MTASE"/>
    <property type="match status" value="1"/>
</dbReference>
<dbReference type="GO" id="GO:1904047">
    <property type="term" value="F:S-adenosyl-L-methionine binding"/>
    <property type="evidence" value="ECO:0007669"/>
    <property type="project" value="TreeGrafter"/>
</dbReference>
<accession>A0A7X0H5Z0</accession>
<comment type="caution">
    <text evidence="9">The sequence shown here is derived from an EMBL/GenBank/DDBJ whole genome shotgun (WGS) entry which is preliminary data.</text>
</comment>
<dbReference type="PIRSF" id="PIRSF000398">
    <property type="entry name" value="M_m6A_EcoRV"/>
    <property type="match status" value="1"/>
</dbReference>
<dbReference type="InterPro" id="IPR023095">
    <property type="entry name" value="Ade_MeTrfase_dom_2"/>
</dbReference>
<evidence type="ECO:0000313" key="10">
    <source>
        <dbReference type="Proteomes" id="UP000541810"/>
    </source>
</evidence>
<proteinExistence type="inferred from homology"/>
<dbReference type="GO" id="GO:0032259">
    <property type="term" value="P:methylation"/>
    <property type="evidence" value="ECO:0007669"/>
    <property type="project" value="UniProtKB-KW"/>
</dbReference>
<organism evidence="9 10">
    <name type="scientific">Algisphaera agarilytica</name>
    <dbReference type="NCBI Taxonomy" id="1385975"/>
    <lineage>
        <taxon>Bacteria</taxon>
        <taxon>Pseudomonadati</taxon>
        <taxon>Planctomycetota</taxon>
        <taxon>Phycisphaerae</taxon>
        <taxon>Phycisphaerales</taxon>
        <taxon>Phycisphaeraceae</taxon>
        <taxon>Algisphaera</taxon>
    </lineage>
</organism>
<feature type="binding site" evidence="7">
    <location>
        <position position="179"/>
    </location>
    <ligand>
        <name>S-adenosyl-L-methionine</name>
        <dbReference type="ChEBI" id="CHEBI:59789"/>
    </ligand>
</feature>
<dbReference type="InterPro" id="IPR012327">
    <property type="entry name" value="MeTrfase_D12"/>
</dbReference>
<dbReference type="InterPro" id="IPR029063">
    <property type="entry name" value="SAM-dependent_MTases_sf"/>
</dbReference>
<dbReference type="InterPro" id="IPR012263">
    <property type="entry name" value="M_m6A_EcoRV"/>
</dbReference>
<evidence type="ECO:0000256" key="8">
    <source>
        <dbReference type="RuleBase" id="RU361257"/>
    </source>
</evidence>
<feature type="binding site" evidence="7">
    <location>
        <position position="11"/>
    </location>
    <ligand>
        <name>S-adenosyl-L-methionine</name>
        <dbReference type="ChEBI" id="CHEBI:59789"/>
    </ligand>
</feature>
<keyword evidence="10" id="KW-1185">Reference proteome</keyword>
<evidence type="ECO:0000256" key="4">
    <source>
        <dbReference type="ARBA" id="ARBA00022679"/>
    </source>
</evidence>
<evidence type="ECO:0000313" key="9">
    <source>
        <dbReference type="EMBL" id="MBB6429926.1"/>
    </source>
</evidence>
<keyword evidence="5 8" id="KW-0949">S-adenosyl-L-methionine</keyword>
<dbReference type="EMBL" id="JACHGY010000001">
    <property type="protein sequence ID" value="MBB6429926.1"/>
    <property type="molecule type" value="Genomic_DNA"/>
</dbReference>
<dbReference type="PANTHER" id="PTHR30481:SF3">
    <property type="entry name" value="DNA ADENINE METHYLASE"/>
    <property type="match status" value="1"/>
</dbReference>
<dbReference type="GO" id="GO:0009007">
    <property type="term" value="F:site-specific DNA-methyltransferase (adenine-specific) activity"/>
    <property type="evidence" value="ECO:0007669"/>
    <property type="project" value="UniProtKB-UniRule"/>
</dbReference>
<dbReference type="PANTHER" id="PTHR30481">
    <property type="entry name" value="DNA ADENINE METHYLASE"/>
    <property type="match status" value="1"/>
</dbReference>
<dbReference type="PRINTS" id="PR00505">
    <property type="entry name" value="D12N6MTFRASE"/>
</dbReference>
<protein>
    <recommendedName>
        <fullName evidence="2 8">Site-specific DNA-methyltransferase (adenine-specific)</fullName>
        <ecNumber evidence="2 8">2.1.1.72</ecNumber>
    </recommendedName>
</protein>
<dbReference type="GO" id="GO:0006298">
    <property type="term" value="P:mismatch repair"/>
    <property type="evidence" value="ECO:0007669"/>
    <property type="project" value="TreeGrafter"/>
</dbReference>
<dbReference type="NCBIfam" id="TIGR00571">
    <property type="entry name" value="dam"/>
    <property type="match status" value="1"/>
</dbReference>
<evidence type="ECO:0000256" key="1">
    <source>
        <dbReference type="ARBA" id="ARBA00006594"/>
    </source>
</evidence>
<comment type="catalytic activity">
    <reaction evidence="6 8">
        <text>a 2'-deoxyadenosine in DNA + S-adenosyl-L-methionine = an N(6)-methyl-2'-deoxyadenosine in DNA + S-adenosyl-L-homocysteine + H(+)</text>
        <dbReference type="Rhea" id="RHEA:15197"/>
        <dbReference type="Rhea" id="RHEA-COMP:12418"/>
        <dbReference type="Rhea" id="RHEA-COMP:12419"/>
        <dbReference type="ChEBI" id="CHEBI:15378"/>
        <dbReference type="ChEBI" id="CHEBI:57856"/>
        <dbReference type="ChEBI" id="CHEBI:59789"/>
        <dbReference type="ChEBI" id="CHEBI:90615"/>
        <dbReference type="ChEBI" id="CHEBI:90616"/>
        <dbReference type="EC" id="2.1.1.72"/>
    </reaction>
</comment>